<dbReference type="Proteomes" id="UP001550044">
    <property type="component" value="Unassembled WGS sequence"/>
</dbReference>
<reference evidence="1 2" key="1">
    <citation type="submission" date="2024-06" db="EMBL/GenBank/DDBJ databases">
        <title>The Natural Products Discovery Center: Release of the First 8490 Sequenced Strains for Exploring Actinobacteria Biosynthetic Diversity.</title>
        <authorList>
            <person name="Kalkreuter E."/>
            <person name="Kautsar S.A."/>
            <person name="Yang D."/>
            <person name="Bader C.D."/>
            <person name="Teijaro C.N."/>
            <person name="Fluegel L."/>
            <person name="Davis C.M."/>
            <person name="Simpson J.R."/>
            <person name="Lauterbach L."/>
            <person name="Steele A.D."/>
            <person name="Gui C."/>
            <person name="Meng S."/>
            <person name="Li G."/>
            <person name="Viehrig K."/>
            <person name="Ye F."/>
            <person name="Su P."/>
            <person name="Kiefer A.F."/>
            <person name="Nichols A."/>
            <person name="Cepeda A.J."/>
            <person name="Yan W."/>
            <person name="Fan B."/>
            <person name="Jiang Y."/>
            <person name="Adhikari A."/>
            <person name="Zheng C.-J."/>
            <person name="Schuster L."/>
            <person name="Cowan T.M."/>
            <person name="Smanski M.J."/>
            <person name="Chevrette M.G."/>
            <person name="De Carvalho L.P.S."/>
            <person name="Shen B."/>
        </authorList>
    </citation>
    <scope>NUCLEOTIDE SEQUENCE [LARGE SCALE GENOMIC DNA]</scope>
    <source>
        <strain evidence="1 2">NPDC005137</strain>
    </source>
</reference>
<comment type="caution">
    <text evidence="1">The sequence shown here is derived from an EMBL/GenBank/DDBJ whole genome shotgun (WGS) entry which is preliminary data.</text>
</comment>
<sequence>MSVLPDAHAMAGWRNVEEAVARRSTYPEQTENPPSMCPLAMSDRTPCTDVRLDGRTAFLDPESKTDALFWVFTYRDEKAATAAHTALWKNFYSHILREDSTQVDLENIGDERFAGRGNHPVSGRSTMTLIRVGTTLLGINTSHSRTALPDKQLTALATMFAERAQQALGGKEPTAVVAAG</sequence>
<name>A0ABV2UAL5_9ACTN</name>
<gene>
    <name evidence="1" type="ORF">ABZV61_19200</name>
</gene>
<proteinExistence type="predicted"/>
<dbReference type="RefSeq" id="WP_352302890.1">
    <property type="nucleotide sequence ID" value="NZ_JBEOSG010000004.1"/>
</dbReference>
<keyword evidence="2" id="KW-1185">Reference proteome</keyword>
<accession>A0ABV2UAL5</accession>
<evidence type="ECO:0000313" key="1">
    <source>
        <dbReference type="EMBL" id="MET8434882.1"/>
    </source>
</evidence>
<dbReference type="EMBL" id="JBEXIP010000014">
    <property type="protein sequence ID" value="MET8434882.1"/>
    <property type="molecule type" value="Genomic_DNA"/>
</dbReference>
<organism evidence="1 2">
    <name type="scientific">Streptomyces sp. 900116325</name>
    <dbReference type="NCBI Taxonomy" id="3154295"/>
    <lineage>
        <taxon>Bacteria</taxon>
        <taxon>Bacillati</taxon>
        <taxon>Actinomycetota</taxon>
        <taxon>Actinomycetes</taxon>
        <taxon>Kitasatosporales</taxon>
        <taxon>Streptomycetaceae</taxon>
        <taxon>Streptomyces</taxon>
    </lineage>
</organism>
<protein>
    <submittedName>
        <fullName evidence="1">Uncharacterized protein</fullName>
    </submittedName>
</protein>
<evidence type="ECO:0000313" key="2">
    <source>
        <dbReference type="Proteomes" id="UP001550044"/>
    </source>
</evidence>